<accession>A0A200R152</accession>
<comment type="caution">
    <text evidence="2">The sequence shown here is derived from an EMBL/GenBank/DDBJ whole genome shotgun (WGS) entry which is preliminary data.</text>
</comment>
<evidence type="ECO:0000259" key="1">
    <source>
        <dbReference type="Pfam" id="PF13456"/>
    </source>
</evidence>
<feature type="domain" description="RNase H type-1" evidence="1">
    <location>
        <begin position="5"/>
        <end position="95"/>
    </location>
</feature>
<dbReference type="STRING" id="56857.A0A200R152"/>
<dbReference type="InParanoid" id="A0A200R152"/>
<dbReference type="EMBL" id="MVGT01000506">
    <property type="protein sequence ID" value="OVA16449.1"/>
    <property type="molecule type" value="Genomic_DNA"/>
</dbReference>
<dbReference type="InterPro" id="IPR052929">
    <property type="entry name" value="RNase_H-like_EbsB-rel"/>
</dbReference>
<dbReference type="InterPro" id="IPR012337">
    <property type="entry name" value="RNaseH-like_sf"/>
</dbReference>
<evidence type="ECO:0000313" key="2">
    <source>
        <dbReference type="EMBL" id="OVA16449.1"/>
    </source>
</evidence>
<gene>
    <name evidence="2" type="ORF">BVC80_243g65</name>
</gene>
<proteinExistence type="predicted"/>
<dbReference type="Gene3D" id="3.30.420.10">
    <property type="entry name" value="Ribonuclease H-like superfamily/Ribonuclease H"/>
    <property type="match status" value="1"/>
</dbReference>
<dbReference type="GO" id="GO:0003676">
    <property type="term" value="F:nucleic acid binding"/>
    <property type="evidence" value="ECO:0007669"/>
    <property type="project" value="InterPro"/>
</dbReference>
<dbReference type="InterPro" id="IPR002156">
    <property type="entry name" value="RNaseH_domain"/>
</dbReference>
<evidence type="ECO:0000313" key="3">
    <source>
        <dbReference type="Proteomes" id="UP000195402"/>
    </source>
</evidence>
<reference evidence="2 3" key="1">
    <citation type="journal article" date="2017" name="Mol. Plant">
        <title>The Genome of Medicinal Plant Macleaya cordata Provides New Insights into Benzylisoquinoline Alkaloids Metabolism.</title>
        <authorList>
            <person name="Liu X."/>
            <person name="Liu Y."/>
            <person name="Huang P."/>
            <person name="Ma Y."/>
            <person name="Qing Z."/>
            <person name="Tang Q."/>
            <person name="Cao H."/>
            <person name="Cheng P."/>
            <person name="Zheng Y."/>
            <person name="Yuan Z."/>
            <person name="Zhou Y."/>
            <person name="Liu J."/>
            <person name="Tang Z."/>
            <person name="Zhuo Y."/>
            <person name="Zhang Y."/>
            <person name="Yu L."/>
            <person name="Huang J."/>
            <person name="Yang P."/>
            <person name="Peng Q."/>
            <person name="Zhang J."/>
            <person name="Jiang W."/>
            <person name="Zhang Z."/>
            <person name="Lin K."/>
            <person name="Ro D.K."/>
            <person name="Chen X."/>
            <person name="Xiong X."/>
            <person name="Shang Y."/>
            <person name="Huang S."/>
            <person name="Zeng J."/>
        </authorList>
    </citation>
    <scope>NUCLEOTIDE SEQUENCE [LARGE SCALE GENOMIC DNA]</scope>
    <source>
        <strain evidence="3">cv. BLH2017</strain>
        <tissue evidence="2">Root</tissue>
    </source>
</reference>
<dbReference type="PANTHER" id="PTHR47074">
    <property type="entry name" value="BNAC02G40300D PROTEIN"/>
    <property type="match status" value="1"/>
</dbReference>
<dbReference type="AlphaFoldDB" id="A0A200R152"/>
<name>A0A200R152_MACCD</name>
<dbReference type="InterPro" id="IPR036397">
    <property type="entry name" value="RNaseH_sf"/>
</dbReference>
<sequence length="131" mass="14241">MIPSSSISTEEAEGKAALEAVKWAKALQLQQVHFEGDAKVIINYLTTLSLSRQIEWRTKAHLDDIQALIPSFISVVYLFVPRGVNSVADALASRARASTSKVASTDPPSFIFDMLSKNCDISLEAMASLSI</sequence>
<dbReference type="Pfam" id="PF13456">
    <property type="entry name" value="RVT_3"/>
    <property type="match status" value="1"/>
</dbReference>
<dbReference type="GO" id="GO:0004523">
    <property type="term" value="F:RNA-DNA hybrid ribonuclease activity"/>
    <property type="evidence" value="ECO:0007669"/>
    <property type="project" value="InterPro"/>
</dbReference>
<dbReference type="SUPFAM" id="SSF53098">
    <property type="entry name" value="Ribonuclease H-like"/>
    <property type="match status" value="1"/>
</dbReference>
<keyword evidence="3" id="KW-1185">Reference proteome</keyword>
<protein>
    <recommendedName>
        <fullName evidence="1">RNase H type-1 domain-containing protein</fullName>
    </recommendedName>
</protein>
<organism evidence="2 3">
    <name type="scientific">Macleaya cordata</name>
    <name type="common">Five-seeded plume-poppy</name>
    <name type="synonym">Bocconia cordata</name>
    <dbReference type="NCBI Taxonomy" id="56857"/>
    <lineage>
        <taxon>Eukaryota</taxon>
        <taxon>Viridiplantae</taxon>
        <taxon>Streptophyta</taxon>
        <taxon>Embryophyta</taxon>
        <taxon>Tracheophyta</taxon>
        <taxon>Spermatophyta</taxon>
        <taxon>Magnoliopsida</taxon>
        <taxon>Ranunculales</taxon>
        <taxon>Papaveraceae</taxon>
        <taxon>Papaveroideae</taxon>
        <taxon>Macleaya</taxon>
    </lineage>
</organism>
<dbReference type="PANTHER" id="PTHR47074:SF11">
    <property type="entry name" value="REVERSE TRANSCRIPTASE-LIKE PROTEIN"/>
    <property type="match status" value="1"/>
</dbReference>
<dbReference type="OrthoDB" id="976306at2759"/>
<dbReference type="Proteomes" id="UP000195402">
    <property type="component" value="Unassembled WGS sequence"/>
</dbReference>